<comment type="cofactor">
    <cofactor evidence="16">
        <name>NH4(+)</name>
        <dbReference type="ChEBI" id="CHEBI:28938"/>
    </cofactor>
    <cofactor evidence="16">
        <name>K(+)</name>
        <dbReference type="ChEBI" id="CHEBI:29103"/>
    </cofactor>
    <text evidence="16">A monovalent cation. Ammonium or potassium.</text>
</comment>
<dbReference type="CDD" id="cd24015">
    <property type="entry name" value="ASKHA_NBD_PanK-III"/>
    <property type="match status" value="1"/>
</dbReference>
<dbReference type="Gene3D" id="3.30.420.40">
    <property type="match status" value="2"/>
</dbReference>
<sequence length="256" mass="28177">MDYLLAIDIGNTHIKVGLYHHGQWQEEWRLSTDPKRTADEYRIPLKSFLQDVLVEQVDQVVMASVVPLLTPVFHRVARTLSDAPPLDVTPPGYGLKVQYTPPDSLGADRFVNALGAWRKYRMNLVVVDVGTTATIDAVSHDGVFLGGTIAPGPHFLAQALAQGTARLPLIPPAIPDKLLGQNTQEAIAIGVGHGFIGMVNELIIRTWQVLGEKAPVILTGGWANRIMSHLPCEAKYEPMLTLDGLRYAAEYHFQRS</sequence>
<comment type="catalytic activity">
    <reaction evidence="1 16">
        <text>(R)-pantothenate + ATP = (R)-4'-phosphopantothenate + ADP + H(+)</text>
        <dbReference type="Rhea" id="RHEA:16373"/>
        <dbReference type="ChEBI" id="CHEBI:10986"/>
        <dbReference type="ChEBI" id="CHEBI:15378"/>
        <dbReference type="ChEBI" id="CHEBI:29032"/>
        <dbReference type="ChEBI" id="CHEBI:30616"/>
        <dbReference type="ChEBI" id="CHEBI:456216"/>
        <dbReference type="EC" id="2.7.1.33"/>
    </reaction>
</comment>
<comment type="subcellular location">
    <subcellularLocation>
        <location evidence="3 16">Cytoplasm</location>
    </subcellularLocation>
</comment>
<evidence type="ECO:0000256" key="15">
    <source>
        <dbReference type="ARBA" id="ARBA00040883"/>
    </source>
</evidence>
<evidence type="ECO:0000256" key="13">
    <source>
        <dbReference type="ARBA" id="ARBA00022993"/>
    </source>
</evidence>
<dbReference type="SUPFAM" id="SSF53067">
    <property type="entry name" value="Actin-like ATPase domain"/>
    <property type="match status" value="2"/>
</dbReference>
<dbReference type="EMBL" id="PXYX01000008">
    <property type="protein sequence ID" value="PSR28105.1"/>
    <property type="molecule type" value="Genomic_DNA"/>
</dbReference>
<evidence type="ECO:0000256" key="16">
    <source>
        <dbReference type="HAMAP-Rule" id="MF_01274"/>
    </source>
</evidence>
<dbReference type="NCBIfam" id="TIGR00671">
    <property type="entry name" value="baf"/>
    <property type="match status" value="1"/>
</dbReference>
<comment type="cofactor">
    <cofactor evidence="2">
        <name>K(+)</name>
        <dbReference type="ChEBI" id="CHEBI:29103"/>
    </cofactor>
</comment>
<evidence type="ECO:0000256" key="11">
    <source>
        <dbReference type="ARBA" id="ARBA00022840"/>
    </source>
</evidence>
<keyword evidence="8 16" id="KW-0808">Transferase</keyword>
<feature type="binding site" evidence="16">
    <location>
        <position position="128"/>
    </location>
    <ligand>
        <name>K(+)</name>
        <dbReference type="ChEBI" id="CHEBI:29103"/>
    </ligand>
</feature>
<dbReference type="PANTHER" id="PTHR34265">
    <property type="entry name" value="TYPE III PANTOTHENATE KINASE"/>
    <property type="match status" value="1"/>
</dbReference>
<name>A0A1R0IVS5_SULTH</name>
<dbReference type="InterPro" id="IPR043129">
    <property type="entry name" value="ATPase_NBD"/>
</dbReference>
<gene>
    <name evidence="16" type="primary">coaX</name>
    <name evidence="17" type="ORF">C7B47_06225</name>
</gene>
<feature type="binding site" evidence="16">
    <location>
        <begin position="8"/>
        <end position="15"/>
    </location>
    <ligand>
        <name>ATP</name>
        <dbReference type="ChEBI" id="CHEBI:30616"/>
    </ligand>
</feature>
<keyword evidence="7 16" id="KW-0963">Cytoplasm</keyword>
<organism evidence="17 18">
    <name type="scientific">Sulfobacillus thermosulfidooxidans</name>
    <dbReference type="NCBI Taxonomy" id="28034"/>
    <lineage>
        <taxon>Bacteria</taxon>
        <taxon>Bacillati</taxon>
        <taxon>Bacillota</taxon>
        <taxon>Clostridia</taxon>
        <taxon>Eubacteriales</taxon>
        <taxon>Clostridiales Family XVII. Incertae Sedis</taxon>
        <taxon>Sulfobacillus</taxon>
    </lineage>
</organism>
<dbReference type="InterPro" id="IPR004619">
    <property type="entry name" value="Type_III_PanK"/>
</dbReference>
<evidence type="ECO:0000256" key="8">
    <source>
        <dbReference type="ARBA" id="ARBA00022679"/>
    </source>
</evidence>
<dbReference type="GO" id="GO:0005524">
    <property type="term" value="F:ATP binding"/>
    <property type="evidence" value="ECO:0007669"/>
    <property type="project" value="UniProtKB-UniRule"/>
</dbReference>
<comment type="function">
    <text evidence="16">Catalyzes the phosphorylation of pantothenate (Pan), the first step in CoA biosynthesis.</text>
</comment>
<dbReference type="HAMAP" id="MF_01274">
    <property type="entry name" value="Pantothen_kinase_3"/>
    <property type="match status" value="1"/>
</dbReference>
<feature type="binding site" evidence="16">
    <location>
        <position position="99"/>
    </location>
    <ligand>
        <name>substrate</name>
    </ligand>
</feature>
<comment type="caution">
    <text evidence="17">The sequence shown here is derived from an EMBL/GenBank/DDBJ whole genome shotgun (WGS) entry which is preliminary data.</text>
</comment>
<keyword evidence="11 16" id="KW-0067">ATP-binding</keyword>
<evidence type="ECO:0000256" key="10">
    <source>
        <dbReference type="ARBA" id="ARBA00022777"/>
    </source>
</evidence>
<dbReference type="GO" id="GO:0004594">
    <property type="term" value="F:pantothenate kinase activity"/>
    <property type="evidence" value="ECO:0007669"/>
    <property type="project" value="UniProtKB-UniRule"/>
</dbReference>
<evidence type="ECO:0000256" key="2">
    <source>
        <dbReference type="ARBA" id="ARBA00001958"/>
    </source>
</evidence>
<dbReference type="GO" id="GO:0046872">
    <property type="term" value="F:metal ion binding"/>
    <property type="evidence" value="ECO:0007669"/>
    <property type="project" value="UniProtKB-KW"/>
</dbReference>
<evidence type="ECO:0000313" key="18">
    <source>
        <dbReference type="Proteomes" id="UP000242705"/>
    </source>
</evidence>
<comment type="subunit">
    <text evidence="5 16">Homodimer.</text>
</comment>
<reference evidence="17 18" key="1">
    <citation type="journal article" date="2014" name="BMC Genomics">
        <title>Comparison of environmental and isolate Sulfobacillus genomes reveals diverse carbon, sulfur, nitrogen, and hydrogen metabolisms.</title>
        <authorList>
            <person name="Justice N.B."/>
            <person name="Norman A."/>
            <person name="Brown C.T."/>
            <person name="Singh A."/>
            <person name="Thomas B.C."/>
            <person name="Banfield J.F."/>
        </authorList>
    </citation>
    <scope>NUCLEOTIDE SEQUENCE [LARGE SCALE GENOMIC DNA]</scope>
    <source>
        <strain evidence="17">AMDSBA5</strain>
    </source>
</reference>
<evidence type="ECO:0000256" key="6">
    <source>
        <dbReference type="ARBA" id="ARBA00012102"/>
    </source>
</evidence>
<evidence type="ECO:0000256" key="9">
    <source>
        <dbReference type="ARBA" id="ARBA00022741"/>
    </source>
</evidence>
<dbReference type="GO" id="GO:0015937">
    <property type="term" value="P:coenzyme A biosynthetic process"/>
    <property type="evidence" value="ECO:0007669"/>
    <property type="project" value="UniProtKB-UniRule"/>
</dbReference>
<dbReference type="Pfam" id="PF03309">
    <property type="entry name" value="Pan_kinase"/>
    <property type="match status" value="1"/>
</dbReference>
<evidence type="ECO:0000256" key="7">
    <source>
        <dbReference type="ARBA" id="ARBA00022490"/>
    </source>
</evidence>
<accession>A0A1R0IVS5</accession>
<dbReference type="EC" id="2.7.1.33" evidence="6 16"/>
<keyword evidence="16" id="KW-0479">Metal-binding</keyword>
<feature type="binding site" evidence="16">
    <location>
        <position position="183"/>
    </location>
    <ligand>
        <name>substrate</name>
    </ligand>
</feature>
<evidence type="ECO:0000256" key="1">
    <source>
        <dbReference type="ARBA" id="ARBA00001206"/>
    </source>
</evidence>
<evidence type="ECO:0000256" key="3">
    <source>
        <dbReference type="ARBA" id="ARBA00004496"/>
    </source>
</evidence>
<keyword evidence="13 16" id="KW-0173">Coenzyme A biosynthesis</keyword>
<dbReference type="PANTHER" id="PTHR34265:SF1">
    <property type="entry name" value="TYPE III PANTOTHENATE KINASE"/>
    <property type="match status" value="1"/>
</dbReference>
<evidence type="ECO:0000256" key="4">
    <source>
        <dbReference type="ARBA" id="ARBA00005225"/>
    </source>
</evidence>
<dbReference type="UniPathway" id="UPA00241">
    <property type="reaction ID" value="UER00352"/>
</dbReference>
<evidence type="ECO:0000313" key="17">
    <source>
        <dbReference type="EMBL" id="PSR28105.1"/>
    </source>
</evidence>
<keyword evidence="9 16" id="KW-0547">Nucleotide-binding</keyword>
<proteinExistence type="inferred from homology"/>
<feature type="binding site" evidence="16">
    <location>
        <position position="131"/>
    </location>
    <ligand>
        <name>ATP</name>
        <dbReference type="ChEBI" id="CHEBI:30616"/>
    </ligand>
</feature>
<comment type="pathway">
    <text evidence="4 16">Cofactor biosynthesis; coenzyme A biosynthesis; CoA from (R)-pantothenate: step 1/5.</text>
</comment>
<dbReference type="GO" id="GO:0005737">
    <property type="term" value="C:cytoplasm"/>
    <property type="evidence" value="ECO:0007669"/>
    <property type="project" value="UniProtKB-SubCell"/>
</dbReference>
<evidence type="ECO:0000256" key="12">
    <source>
        <dbReference type="ARBA" id="ARBA00022958"/>
    </source>
</evidence>
<feature type="active site" description="Proton acceptor" evidence="16">
    <location>
        <position position="108"/>
    </location>
</feature>
<dbReference type="AlphaFoldDB" id="A0A1R0IVS5"/>
<keyword evidence="12 16" id="KW-0630">Potassium</keyword>
<dbReference type="Proteomes" id="UP000242705">
    <property type="component" value="Unassembled WGS sequence"/>
</dbReference>
<keyword evidence="10 16" id="KW-0418">Kinase</keyword>
<evidence type="ECO:0000256" key="14">
    <source>
        <dbReference type="ARBA" id="ARBA00038036"/>
    </source>
</evidence>
<comment type="similarity">
    <text evidence="14 16">Belongs to the type III pantothenate kinase family.</text>
</comment>
<protein>
    <recommendedName>
        <fullName evidence="15 16">Type III pantothenate kinase</fullName>
        <ecNumber evidence="6 16">2.7.1.33</ecNumber>
    </recommendedName>
    <alternativeName>
        <fullName evidence="16">PanK-III</fullName>
    </alternativeName>
    <alternativeName>
        <fullName evidence="16">Pantothenic acid kinase</fullName>
    </alternativeName>
</protein>
<evidence type="ECO:0000256" key="5">
    <source>
        <dbReference type="ARBA" id="ARBA00011738"/>
    </source>
</evidence>
<feature type="binding site" evidence="16">
    <location>
        <begin position="106"/>
        <end position="109"/>
    </location>
    <ligand>
        <name>substrate</name>
    </ligand>
</feature>